<organism evidence="2 3">
    <name type="scientific">Ajellomyces capsulatus (strain H143)</name>
    <name type="common">Darling's disease fungus</name>
    <name type="synonym">Histoplasma capsulatum</name>
    <dbReference type="NCBI Taxonomy" id="544712"/>
    <lineage>
        <taxon>Eukaryota</taxon>
        <taxon>Fungi</taxon>
        <taxon>Dikarya</taxon>
        <taxon>Ascomycota</taxon>
        <taxon>Pezizomycotina</taxon>
        <taxon>Eurotiomycetes</taxon>
        <taxon>Eurotiomycetidae</taxon>
        <taxon>Onygenales</taxon>
        <taxon>Ajellomycetaceae</taxon>
        <taxon>Histoplasma</taxon>
    </lineage>
</organism>
<dbReference type="Proteomes" id="UP000002624">
    <property type="component" value="Unassembled WGS sequence"/>
</dbReference>
<feature type="compositionally biased region" description="Low complexity" evidence="1">
    <location>
        <begin position="81"/>
        <end position="103"/>
    </location>
</feature>
<dbReference type="EMBL" id="GG692419">
    <property type="protein sequence ID" value="EER45292.1"/>
    <property type="molecule type" value="Genomic_DNA"/>
</dbReference>
<evidence type="ECO:0000313" key="2">
    <source>
        <dbReference type="EMBL" id="EER45292.1"/>
    </source>
</evidence>
<dbReference type="VEuPathDB" id="FungiDB:HCDG_00871"/>
<protein>
    <submittedName>
        <fullName evidence="2">Uncharacterized protein</fullName>
    </submittedName>
</protein>
<sequence length="219" mass="24374">MTAILAQQAVSVFRTVEIYAEGWLVEAHIQRGREQQQQQRTPEQLDRRNLEESTMSLLVGGRLKDVRCACLQARRGSRQLRLSSGTGQSPAAALGASVARRAGPTSHRPRYQLRGMEYEGRGVGLGLDGLGLDLKLLQCHKMMAMVDAEDILTTAANRALTSSCAVHAHMEISHSHTTISIYLMRFQFTGEQVLIKYALDLHFSMLIWVAQRTVRESAV</sequence>
<evidence type="ECO:0000313" key="3">
    <source>
        <dbReference type="Proteomes" id="UP000002624"/>
    </source>
</evidence>
<dbReference type="OMA" id="SHTTISI"/>
<gene>
    <name evidence="2" type="ORF">HCDG_00871</name>
</gene>
<accession>C6H2D9</accession>
<reference evidence="3" key="1">
    <citation type="submission" date="2009-05" db="EMBL/GenBank/DDBJ databases">
        <title>The genome sequence of Ajellomyces capsulatus strain H143.</title>
        <authorList>
            <person name="Champion M."/>
            <person name="Cuomo C.A."/>
            <person name="Ma L.-J."/>
            <person name="Henn M.R."/>
            <person name="Sil A."/>
            <person name="Goldman B."/>
            <person name="Young S.K."/>
            <person name="Kodira C.D."/>
            <person name="Zeng Q."/>
            <person name="Koehrsen M."/>
            <person name="Alvarado L."/>
            <person name="Berlin A.M."/>
            <person name="Borenstein D."/>
            <person name="Chen Z."/>
            <person name="Engels R."/>
            <person name="Freedman E."/>
            <person name="Gellesch M."/>
            <person name="Goldberg J."/>
            <person name="Griggs A."/>
            <person name="Gujja S."/>
            <person name="Heiman D.I."/>
            <person name="Hepburn T.A."/>
            <person name="Howarth C."/>
            <person name="Jen D."/>
            <person name="Larson L."/>
            <person name="Lewis B."/>
            <person name="Mehta T."/>
            <person name="Park D."/>
            <person name="Pearson M."/>
            <person name="Roberts A."/>
            <person name="Saif S."/>
            <person name="Shea T.D."/>
            <person name="Shenoy N."/>
            <person name="Sisk P."/>
            <person name="Stolte C."/>
            <person name="Sykes S."/>
            <person name="Walk T."/>
            <person name="White J."/>
            <person name="Yandava C."/>
            <person name="Klein B."/>
            <person name="McEwen J.G."/>
            <person name="Puccia R."/>
            <person name="Goldman G.H."/>
            <person name="Felipe M.S."/>
            <person name="Nino-Vega G."/>
            <person name="San-Blas G."/>
            <person name="Taylor J.W."/>
            <person name="Mendoza L."/>
            <person name="Galagan J.E."/>
            <person name="Nusbaum C."/>
            <person name="Birren B.W."/>
        </authorList>
    </citation>
    <scope>NUCLEOTIDE SEQUENCE [LARGE SCALE GENOMIC DNA]</scope>
    <source>
        <strain evidence="3">H143</strain>
    </source>
</reference>
<evidence type="ECO:0000256" key="1">
    <source>
        <dbReference type="SAM" id="MobiDB-lite"/>
    </source>
</evidence>
<dbReference type="HOGENOM" id="CLU_109864_0_0_1"/>
<name>C6H2D9_AJECH</name>
<feature type="region of interest" description="Disordered" evidence="1">
    <location>
        <begin position="81"/>
        <end position="107"/>
    </location>
</feature>
<proteinExistence type="predicted"/>
<dbReference type="AlphaFoldDB" id="C6H2D9"/>